<gene>
    <name evidence="2" type="ORF">PHYEVI_LOCUS6817</name>
</gene>
<reference evidence="2" key="1">
    <citation type="submission" date="2022-01" db="EMBL/GenBank/DDBJ databases">
        <authorList>
            <person name="King R."/>
        </authorList>
    </citation>
    <scope>NUCLEOTIDE SEQUENCE</scope>
</reference>
<accession>A0A9N9TPU8</accession>
<evidence type="ECO:0000256" key="1">
    <source>
        <dbReference type="SAM" id="MobiDB-lite"/>
    </source>
</evidence>
<dbReference type="EMBL" id="OU900096">
    <property type="protein sequence ID" value="CAG9860464.1"/>
    <property type="molecule type" value="Genomic_DNA"/>
</dbReference>
<name>A0A9N9TPU8_PHYSR</name>
<evidence type="ECO:0000313" key="3">
    <source>
        <dbReference type="Proteomes" id="UP001153712"/>
    </source>
</evidence>
<protein>
    <submittedName>
        <fullName evidence="2">Uncharacterized protein</fullName>
    </submittedName>
</protein>
<dbReference type="AlphaFoldDB" id="A0A9N9TPU8"/>
<dbReference type="Proteomes" id="UP001153712">
    <property type="component" value="Chromosome 3"/>
</dbReference>
<feature type="region of interest" description="Disordered" evidence="1">
    <location>
        <begin position="1"/>
        <end position="35"/>
    </location>
</feature>
<proteinExistence type="predicted"/>
<sequence>MFDKNKETYMQATPDENKEEAHRKKYRGQGRGDLR</sequence>
<evidence type="ECO:0000313" key="2">
    <source>
        <dbReference type="EMBL" id="CAG9860464.1"/>
    </source>
</evidence>
<organism evidence="2 3">
    <name type="scientific">Phyllotreta striolata</name>
    <name type="common">Striped flea beetle</name>
    <name type="synonym">Crioceris striolata</name>
    <dbReference type="NCBI Taxonomy" id="444603"/>
    <lineage>
        <taxon>Eukaryota</taxon>
        <taxon>Metazoa</taxon>
        <taxon>Ecdysozoa</taxon>
        <taxon>Arthropoda</taxon>
        <taxon>Hexapoda</taxon>
        <taxon>Insecta</taxon>
        <taxon>Pterygota</taxon>
        <taxon>Neoptera</taxon>
        <taxon>Endopterygota</taxon>
        <taxon>Coleoptera</taxon>
        <taxon>Polyphaga</taxon>
        <taxon>Cucujiformia</taxon>
        <taxon>Chrysomeloidea</taxon>
        <taxon>Chrysomelidae</taxon>
        <taxon>Galerucinae</taxon>
        <taxon>Alticini</taxon>
        <taxon>Phyllotreta</taxon>
    </lineage>
</organism>
<keyword evidence="3" id="KW-1185">Reference proteome</keyword>